<name>A0A4W5JHE8_9TELE</name>
<dbReference type="CDD" id="cd07042">
    <property type="entry name" value="STAS_SulP_like_sulfate_transporter"/>
    <property type="match status" value="1"/>
</dbReference>
<dbReference type="InterPro" id="IPR002645">
    <property type="entry name" value="STAS_dom"/>
</dbReference>
<feature type="domain" description="STAS" evidence="20">
    <location>
        <begin position="217"/>
        <end position="323"/>
    </location>
</feature>
<evidence type="ECO:0000313" key="22">
    <source>
        <dbReference type="Proteomes" id="UP000314982"/>
    </source>
</evidence>
<dbReference type="Ensembl" id="ENSHHUT00000004210.1">
    <property type="protein sequence ID" value="ENSHHUP00000004078.1"/>
    <property type="gene ID" value="ENSHHUG00000002544.1"/>
</dbReference>
<keyword evidence="7" id="KW-0039">Anion exchange</keyword>
<comment type="function">
    <text evidence="16">Sodium-independent anion exchanger mediating bicarbonate, chloride, sulfate and oxalate transport. Exhibits sodium-independent sulfate anion transporter activity that may cooperate with SLC26A2 to mediate DIDS-sensitive sulfate uptake into high endothelial venules endothelial cells (HEVEC). In the kidney, mediates chloride-bicarbonate exchange, facilitating V-ATPase-mediated acid secretion. May function as a chloride channel, playing an important role in moderating chloride homeostasis and neuronal activity in the cerebellum.</text>
</comment>
<evidence type="ECO:0000256" key="17">
    <source>
        <dbReference type="ARBA" id="ARBA00073161"/>
    </source>
</evidence>
<proteinExistence type="inferred from homology"/>
<evidence type="ECO:0000313" key="21">
    <source>
        <dbReference type="Ensembl" id="ENSHHUP00000004078.1"/>
    </source>
</evidence>
<dbReference type="GO" id="GO:0098660">
    <property type="term" value="P:inorganic ion transmembrane transport"/>
    <property type="evidence" value="ECO:0007669"/>
    <property type="project" value="UniProtKB-ARBA"/>
</dbReference>
<keyword evidence="5" id="KW-0813">Transport</keyword>
<dbReference type="InterPro" id="IPR036513">
    <property type="entry name" value="STAS_dom_sf"/>
</dbReference>
<evidence type="ECO:0000256" key="2">
    <source>
        <dbReference type="ARBA" id="ARBA00004424"/>
    </source>
</evidence>
<comment type="similarity">
    <text evidence="4">Belongs to the SLC26A/SulP transporter (TC 2.A.53) family.</text>
</comment>
<comment type="catalytic activity">
    <reaction evidence="14">
        <text>sulfate(in) + H(+)(in) = sulfate(out) + H(+)(out)</text>
        <dbReference type="Rhea" id="RHEA:28574"/>
        <dbReference type="ChEBI" id="CHEBI:15378"/>
        <dbReference type="ChEBI" id="CHEBI:16189"/>
    </reaction>
</comment>
<dbReference type="InterPro" id="IPR001902">
    <property type="entry name" value="SLC26A/SulP_fam"/>
</dbReference>
<dbReference type="InterPro" id="IPR011547">
    <property type="entry name" value="SLC26A/SulP_dom"/>
</dbReference>
<feature type="transmembrane region" description="Helical" evidence="19">
    <location>
        <begin position="18"/>
        <end position="36"/>
    </location>
</feature>
<evidence type="ECO:0000256" key="4">
    <source>
        <dbReference type="ARBA" id="ARBA00008692"/>
    </source>
</evidence>
<evidence type="ECO:0000256" key="13">
    <source>
        <dbReference type="ARBA" id="ARBA00049347"/>
    </source>
</evidence>
<evidence type="ECO:0000259" key="20">
    <source>
        <dbReference type="PROSITE" id="PS50801"/>
    </source>
</evidence>
<keyword evidence="11 19" id="KW-0472">Membrane</keyword>
<evidence type="ECO:0000256" key="16">
    <source>
        <dbReference type="ARBA" id="ARBA00054369"/>
    </source>
</evidence>
<reference evidence="21" key="3">
    <citation type="submission" date="2025-09" db="UniProtKB">
        <authorList>
            <consortium name="Ensembl"/>
        </authorList>
    </citation>
    <scope>IDENTIFICATION</scope>
</reference>
<evidence type="ECO:0000256" key="6">
    <source>
        <dbReference type="ARBA" id="ARBA00022475"/>
    </source>
</evidence>
<dbReference type="SUPFAM" id="SSF52091">
    <property type="entry name" value="SpoIIaa-like"/>
    <property type="match status" value="1"/>
</dbReference>
<dbReference type="GO" id="GO:0015297">
    <property type="term" value="F:antiporter activity"/>
    <property type="evidence" value="ECO:0007669"/>
    <property type="project" value="UniProtKB-KW"/>
</dbReference>
<dbReference type="GO" id="GO:0016324">
    <property type="term" value="C:apical plasma membrane"/>
    <property type="evidence" value="ECO:0007669"/>
    <property type="project" value="UniProtKB-SubCell"/>
</dbReference>
<evidence type="ECO:0000256" key="9">
    <source>
        <dbReference type="ARBA" id="ARBA00022989"/>
    </source>
</evidence>
<dbReference type="PROSITE" id="PS50801">
    <property type="entry name" value="STAS"/>
    <property type="match status" value="1"/>
</dbReference>
<evidence type="ECO:0000256" key="11">
    <source>
        <dbReference type="ARBA" id="ARBA00023136"/>
    </source>
</evidence>
<dbReference type="STRING" id="62062.ENSHHUP00000004078"/>
<comment type="catalytic activity">
    <reaction evidence="15">
        <text>oxalate(in) + chloride(out) = oxalate(out) + chloride(in)</text>
        <dbReference type="Rhea" id="RHEA:72263"/>
        <dbReference type="ChEBI" id="CHEBI:17996"/>
        <dbReference type="ChEBI" id="CHEBI:30623"/>
    </reaction>
</comment>
<evidence type="ECO:0000256" key="1">
    <source>
        <dbReference type="ARBA" id="ARBA00004155"/>
    </source>
</evidence>
<evidence type="ECO:0000256" key="19">
    <source>
        <dbReference type="SAM" id="Phobius"/>
    </source>
</evidence>
<dbReference type="Pfam" id="PF00916">
    <property type="entry name" value="Sulfate_transp"/>
    <property type="match status" value="1"/>
</dbReference>
<dbReference type="GeneTree" id="ENSGT01150000286920"/>
<feature type="transmembrane region" description="Helical" evidence="19">
    <location>
        <begin position="187"/>
        <end position="207"/>
    </location>
</feature>
<keyword evidence="12" id="KW-0458">Lysosome</keyword>
<evidence type="ECO:0000256" key="10">
    <source>
        <dbReference type="ARBA" id="ARBA00023065"/>
    </source>
</evidence>
<sequence>EHCILVVQYRLSWLQMDLIAGLTVGLTTVPQALAYAEVAGLPVQYGLYSAFMGGFIYTVLGTCKDVTLGPTAIMSLLCASYVGGDPVRAVLLSLLCGTIQTAMALLRLGFLLDFISFPVIKGFTCAAAVTIGFGQVKNVLGLKDIPHEFFLQVYYTFYRIPETRIRSESCLDLVPFLTTFLLSFWEVQYGIVGGVVVSGLMLLYNVARPSIKVSDHGVLVMELDSGLSFPSTEYLNTVIYTQALRASPPRSVVLNCHHVNTVDYTVVNELRDLLRQFKLRGVGLIFSGLQYSVLEVLLAADLPDLRHTTSVEAALTILSGNTQ</sequence>
<dbReference type="AlphaFoldDB" id="A0A4W5JHE8"/>
<keyword evidence="9 19" id="KW-1133">Transmembrane helix</keyword>
<evidence type="ECO:0000256" key="5">
    <source>
        <dbReference type="ARBA" id="ARBA00022448"/>
    </source>
</evidence>
<dbReference type="GO" id="GO:0016323">
    <property type="term" value="C:basolateral plasma membrane"/>
    <property type="evidence" value="ECO:0007669"/>
    <property type="project" value="UniProtKB-SubCell"/>
</dbReference>
<evidence type="ECO:0000256" key="8">
    <source>
        <dbReference type="ARBA" id="ARBA00022692"/>
    </source>
</evidence>
<dbReference type="Gene3D" id="3.30.750.24">
    <property type="entry name" value="STAS domain"/>
    <property type="match status" value="1"/>
</dbReference>
<dbReference type="Proteomes" id="UP000314982">
    <property type="component" value="Unassembled WGS sequence"/>
</dbReference>
<dbReference type="GO" id="GO:0015698">
    <property type="term" value="P:inorganic anion transport"/>
    <property type="evidence" value="ECO:0007669"/>
    <property type="project" value="UniProtKB-ARBA"/>
</dbReference>
<dbReference type="PANTHER" id="PTHR11814">
    <property type="entry name" value="SULFATE TRANSPORTER"/>
    <property type="match status" value="1"/>
</dbReference>
<accession>A0A4W5JHE8</accession>
<evidence type="ECO:0000256" key="3">
    <source>
        <dbReference type="ARBA" id="ARBA00004554"/>
    </source>
</evidence>
<protein>
    <recommendedName>
        <fullName evidence="17">Sodium-independent sulfate anion transporter</fullName>
    </recommendedName>
    <alternativeName>
        <fullName evidence="18">Solute carrier family 26 member 11</fullName>
    </alternativeName>
</protein>
<comment type="catalytic activity">
    <reaction evidence="13">
        <text>hydrogencarbonate(in) + chloride(out) = hydrogencarbonate(out) + chloride(in)</text>
        <dbReference type="Rhea" id="RHEA:72363"/>
        <dbReference type="ChEBI" id="CHEBI:17544"/>
        <dbReference type="ChEBI" id="CHEBI:17996"/>
    </reaction>
</comment>
<evidence type="ECO:0000256" key="18">
    <source>
        <dbReference type="ARBA" id="ARBA00083171"/>
    </source>
</evidence>
<evidence type="ECO:0000256" key="12">
    <source>
        <dbReference type="ARBA" id="ARBA00023228"/>
    </source>
</evidence>
<evidence type="ECO:0000256" key="15">
    <source>
        <dbReference type="ARBA" id="ARBA00052349"/>
    </source>
</evidence>
<keyword evidence="22" id="KW-1185">Reference proteome</keyword>
<keyword evidence="6" id="KW-1003">Cell membrane</keyword>
<evidence type="ECO:0000256" key="7">
    <source>
        <dbReference type="ARBA" id="ARBA00022681"/>
    </source>
</evidence>
<reference evidence="22" key="1">
    <citation type="submission" date="2018-06" db="EMBL/GenBank/DDBJ databases">
        <title>Genome assembly of Danube salmon.</title>
        <authorList>
            <person name="Macqueen D.J."/>
            <person name="Gundappa M.K."/>
        </authorList>
    </citation>
    <scope>NUCLEOTIDE SEQUENCE [LARGE SCALE GENOMIC DNA]</scope>
</reference>
<keyword evidence="8 19" id="KW-0812">Transmembrane</keyword>
<dbReference type="FunFam" id="3.30.750.24:FF:000013">
    <property type="entry name" value="Solute carrier family 26 member 11"/>
    <property type="match status" value="1"/>
</dbReference>
<evidence type="ECO:0000256" key="14">
    <source>
        <dbReference type="ARBA" id="ARBA00050316"/>
    </source>
</evidence>
<organism evidence="21 22">
    <name type="scientific">Hucho hucho</name>
    <name type="common">huchen</name>
    <dbReference type="NCBI Taxonomy" id="62062"/>
    <lineage>
        <taxon>Eukaryota</taxon>
        <taxon>Metazoa</taxon>
        <taxon>Chordata</taxon>
        <taxon>Craniata</taxon>
        <taxon>Vertebrata</taxon>
        <taxon>Euteleostomi</taxon>
        <taxon>Actinopterygii</taxon>
        <taxon>Neopterygii</taxon>
        <taxon>Teleostei</taxon>
        <taxon>Protacanthopterygii</taxon>
        <taxon>Salmoniformes</taxon>
        <taxon>Salmonidae</taxon>
        <taxon>Salmoninae</taxon>
        <taxon>Hucho</taxon>
    </lineage>
</organism>
<dbReference type="GO" id="GO:0008509">
    <property type="term" value="F:monoatomic anion transmembrane transporter activity"/>
    <property type="evidence" value="ECO:0007669"/>
    <property type="project" value="UniProtKB-ARBA"/>
</dbReference>
<keyword evidence="10" id="KW-0406">Ion transport</keyword>
<comment type="subcellular location">
    <subcellularLocation>
        <location evidence="2">Apical cell membrane</location>
        <topology evidence="2">Multi-pass membrane protein</topology>
    </subcellularLocation>
    <subcellularLocation>
        <location evidence="3">Basolateral cell membrane</location>
        <topology evidence="3">Multi-pass membrane protein</topology>
    </subcellularLocation>
    <subcellularLocation>
        <location evidence="1">Lysosome membrane</location>
        <topology evidence="1">Multi-pass membrane protein</topology>
    </subcellularLocation>
</comment>
<reference evidence="21" key="2">
    <citation type="submission" date="2025-08" db="UniProtKB">
        <authorList>
            <consortium name="Ensembl"/>
        </authorList>
    </citation>
    <scope>IDENTIFICATION</scope>
</reference>
<feature type="transmembrane region" description="Helical" evidence="19">
    <location>
        <begin position="90"/>
        <end position="112"/>
    </location>
</feature>
<dbReference type="GO" id="GO:0005765">
    <property type="term" value="C:lysosomal membrane"/>
    <property type="evidence" value="ECO:0007669"/>
    <property type="project" value="UniProtKB-SubCell"/>
</dbReference>